<feature type="region of interest" description="Disordered" evidence="3">
    <location>
        <begin position="1"/>
        <end position="330"/>
    </location>
</feature>
<protein>
    <submittedName>
        <fullName evidence="5">D-alanyl-D-alanine carboxypeptidase / D-alanyl-D-alanine-endopeptidase (Penicillin-binding protein 4)</fullName>
    </submittedName>
</protein>
<keyword evidence="4" id="KW-0812">Transmembrane</keyword>
<feature type="compositionally biased region" description="Low complexity" evidence="3">
    <location>
        <begin position="19"/>
        <end position="30"/>
    </location>
</feature>
<dbReference type="PANTHER" id="PTHR30023:SF0">
    <property type="entry name" value="PENICILLIN-SENSITIVE CARBOXYPEPTIDASE A"/>
    <property type="match status" value="1"/>
</dbReference>
<keyword evidence="6" id="KW-1185">Reference proteome</keyword>
<dbReference type="EMBL" id="FNKO01000002">
    <property type="protein sequence ID" value="SDQ96284.1"/>
    <property type="molecule type" value="Genomic_DNA"/>
</dbReference>
<dbReference type="NCBIfam" id="TIGR00666">
    <property type="entry name" value="PBP4"/>
    <property type="match status" value="1"/>
</dbReference>
<dbReference type="GO" id="GO:0004185">
    <property type="term" value="F:serine-type carboxypeptidase activity"/>
    <property type="evidence" value="ECO:0007669"/>
    <property type="project" value="InterPro"/>
</dbReference>
<dbReference type="GO" id="GO:0000270">
    <property type="term" value="P:peptidoglycan metabolic process"/>
    <property type="evidence" value="ECO:0007669"/>
    <property type="project" value="TreeGrafter"/>
</dbReference>
<evidence type="ECO:0000256" key="3">
    <source>
        <dbReference type="SAM" id="MobiDB-lite"/>
    </source>
</evidence>
<dbReference type="Gene3D" id="3.40.710.10">
    <property type="entry name" value="DD-peptidase/beta-lactamase superfamily"/>
    <property type="match status" value="2"/>
</dbReference>
<organism evidence="5 6">
    <name type="scientific">Actinopolyspora saharensis</name>
    <dbReference type="NCBI Taxonomy" id="995062"/>
    <lineage>
        <taxon>Bacteria</taxon>
        <taxon>Bacillati</taxon>
        <taxon>Actinomycetota</taxon>
        <taxon>Actinomycetes</taxon>
        <taxon>Actinopolysporales</taxon>
        <taxon>Actinopolysporaceae</taxon>
        <taxon>Actinopolyspora</taxon>
    </lineage>
</organism>
<feature type="compositionally biased region" description="Low complexity" evidence="3">
    <location>
        <begin position="113"/>
        <end position="161"/>
    </location>
</feature>
<dbReference type="InterPro" id="IPR012338">
    <property type="entry name" value="Beta-lactam/transpept-like"/>
</dbReference>
<evidence type="ECO:0000256" key="1">
    <source>
        <dbReference type="ARBA" id="ARBA00006096"/>
    </source>
</evidence>
<feature type="compositionally biased region" description="Low complexity" evidence="3">
    <location>
        <begin position="591"/>
        <end position="606"/>
    </location>
</feature>
<feature type="compositionally biased region" description="Low complexity" evidence="3">
    <location>
        <begin position="250"/>
        <end position="267"/>
    </location>
</feature>
<dbReference type="InterPro" id="IPR000667">
    <property type="entry name" value="Peptidase_S13"/>
</dbReference>
<keyword evidence="5" id="KW-0645">Protease</keyword>
<sequence length="796" mass="80251">MSDPQASKGETGDHEEVDSSAATAAESSPSAEEHDITGTSEDQGSLDWPAEDPEATSGEAAASGAAESESSEGSTDSEGSENSEDSEAAAPAWPEHDESAVESTQRLETIGHAEGASSEETSPEETSPAGTSSEETPAEESPPAEPGPGDSGSAGPADDPPTVQLAVIPPTVVEKPPSDGQRSPGTSDVAGSGSPGASRPADPADFGMPPGGATSGVPRLLGSPGARALPESEPATGGSVDGGDGGEGVVAGTSAVGSGAESSAETAPVGGGDTAAARDDLATGGEGTATGGGEVAGGGERNPDAEVSRGDPPDTVGAAGDSGSGGGARRFHWKRVRERMGRRSAITAVSLAGVIVLGLVAVLGTTTWFGDVLNPRADPPAPVRLDPAVSGLDSSARMPTRQGLSRALEGVVADPALSDLGGTVLDSRTGKVLWSRNADRGMVPASTNKLLTSCAALLAVDHDFRFSTKVVRGQDPGSVVLVGGGDPTLSALPEGRSSVYPDAARLDELVRKIRSSTSGEIDSVKVDVSRYSGPTLAEDWDQGDVRNGYIAPVRPVMLDGGREDPTDIHSPRSEHPALDAARELASRLGASTESVSTTTVRGSTSTLAEVRSPPLRDLVRKLLRDSDNVLAEAVARQVAVATGHEPSFSGAVRAVRSVLERNGFDLSGVELVDGSGLADADRLPPRLLGELLRTASAPADGPSGRSARLRPVLTAVPIAGATGSLAGRYDGPASEARGWVRAKTGTLTGANALAGTVVTKDGRLLSFAFVSNGSQPNAARPALDRVAAELRSCGCR</sequence>
<dbReference type="AlphaFoldDB" id="A0A1H1F6A5"/>
<dbReference type="PRINTS" id="PR00922">
    <property type="entry name" value="DADACBPTASE3"/>
</dbReference>
<keyword evidence="2" id="KW-0378">Hydrolase</keyword>
<feature type="compositionally biased region" description="Gly residues" evidence="3">
    <location>
        <begin position="239"/>
        <end position="249"/>
    </location>
</feature>
<keyword evidence="5" id="KW-0121">Carboxypeptidase</keyword>
<dbReference type="SUPFAM" id="SSF56601">
    <property type="entry name" value="beta-lactamase/transpeptidase-like"/>
    <property type="match status" value="1"/>
</dbReference>
<evidence type="ECO:0000256" key="4">
    <source>
        <dbReference type="SAM" id="Phobius"/>
    </source>
</evidence>
<dbReference type="Proteomes" id="UP000199301">
    <property type="component" value="Unassembled WGS sequence"/>
</dbReference>
<feature type="transmembrane region" description="Helical" evidence="4">
    <location>
        <begin position="345"/>
        <end position="369"/>
    </location>
</feature>
<dbReference type="PANTHER" id="PTHR30023">
    <property type="entry name" value="D-ALANYL-D-ALANINE CARBOXYPEPTIDASE"/>
    <property type="match status" value="1"/>
</dbReference>
<evidence type="ECO:0000313" key="5">
    <source>
        <dbReference type="EMBL" id="SDQ96284.1"/>
    </source>
</evidence>
<evidence type="ECO:0000256" key="2">
    <source>
        <dbReference type="ARBA" id="ARBA00022801"/>
    </source>
</evidence>
<accession>A0A1H1F6A5</accession>
<dbReference type="GO" id="GO:0006508">
    <property type="term" value="P:proteolysis"/>
    <property type="evidence" value="ECO:0007669"/>
    <property type="project" value="InterPro"/>
</dbReference>
<feature type="compositionally biased region" description="Acidic residues" evidence="3">
    <location>
        <begin position="78"/>
        <end position="87"/>
    </location>
</feature>
<dbReference type="STRING" id="995062.SAMN04489718_2858"/>
<keyword evidence="4" id="KW-0472">Membrane</keyword>
<feature type="compositionally biased region" description="Basic and acidic residues" evidence="3">
    <location>
        <begin position="301"/>
        <end position="312"/>
    </location>
</feature>
<reference evidence="6" key="1">
    <citation type="submission" date="2016-10" db="EMBL/GenBank/DDBJ databases">
        <authorList>
            <person name="Varghese N."/>
            <person name="Submissions S."/>
        </authorList>
    </citation>
    <scope>NUCLEOTIDE SEQUENCE [LARGE SCALE GENOMIC DNA]</scope>
    <source>
        <strain evidence="6">DSM 45459</strain>
    </source>
</reference>
<name>A0A1H1F6A5_9ACTN</name>
<dbReference type="Pfam" id="PF02113">
    <property type="entry name" value="Peptidase_S13"/>
    <property type="match status" value="2"/>
</dbReference>
<comment type="similarity">
    <text evidence="1">Belongs to the peptidase S13 family.</text>
</comment>
<feature type="compositionally biased region" description="Low complexity" evidence="3">
    <location>
        <begin position="55"/>
        <end position="77"/>
    </location>
</feature>
<gene>
    <name evidence="5" type="ORF">SAMN04489718_2858</name>
</gene>
<proteinExistence type="inferred from homology"/>
<keyword evidence="4" id="KW-1133">Transmembrane helix</keyword>
<feature type="compositionally biased region" description="Gly residues" evidence="3">
    <location>
        <begin position="284"/>
        <end position="300"/>
    </location>
</feature>
<dbReference type="RefSeq" id="WP_092524626.1">
    <property type="nucleotide sequence ID" value="NZ_FNKO01000002.1"/>
</dbReference>
<feature type="region of interest" description="Disordered" evidence="3">
    <location>
        <begin position="587"/>
        <end position="607"/>
    </location>
</feature>
<evidence type="ECO:0000313" key="6">
    <source>
        <dbReference type="Proteomes" id="UP000199301"/>
    </source>
</evidence>
<dbReference type="OrthoDB" id="56883at2"/>